<evidence type="ECO:0000313" key="3">
    <source>
        <dbReference type="Proteomes" id="UP000222106"/>
    </source>
</evidence>
<name>A0A2A9EP84_9MICO</name>
<organism evidence="2 3">
    <name type="scientific">Georgenia soli</name>
    <dbReference type="NCBI Taxonomy" id="638953"/>
    <lineage>
        <taxon>Bacteria</taxon>
        <taxon>Bacillati</taxon>
        <taxon>Actinomycetota</taxon>
        <taxon>Actinomycetes</taxon>
        <taxon>Micrococcales</taxon>
        <taxon>Bogoriellaceae</taxon>
        <taxon>Georgenia</taxon>
    </lineage>
</organism>
<dbReference type="RefSeq" id="WP_098484483.1">
    <property type="nucleotide sequence ID" value="NZ_PDJI01000004.1"/>
</dbReference>
<dbReference type="Proteomes" id="UP000222106">
    <property type="component" value="Unassembled WGS sequence"/>
</dbReference>
<dbReference type="Pfam" id="PF13794">
    <property type="entry name" value="MiaE_2"/>
    <property type="match status" value="1"/>
</dbReference>
<reference evidence="2 3" key="1">
    <citation type="submission" date="2017-10" db="EMBL/GenBank/DDBJ databases">
        <title>Sequencing the genomes of 1000 actinobacteria strains.</title>
        <authorList>
            <person name="Klenk H.-P."/>
        </authorList>
    </citation>
    <scope>NUCLEOTIDE SEQUENCE [LARGE SCALE GENOMIC DNA]</scope>
    <source>
        <strain evidence="2 3">DSM 21838</strain>
    </source>
</reference>
<protein>
    <submittedName>
        <fullName evidence="2">tRNA-(MS[2]IO[6]A)-hydroxylase MiaE-like protein</fullName>
    </submittedName>
</protein>
<dbReference type="EMBL" id="PDJI01000004">
    <property type="protein sequence ID" value="PFG40593.1"/>
    <property type="molecule type" value="Genomic_DNA"/>
</dbReference>
<gene>
    <name evidence="2" type="ORF">ATJ97_3123</name>
</gene>
<dbReference type="InterPro" id="IPR012347">
    <property type="entry name" value="Ferritin-like"/>
</dbReference>
<proteinExistence type="predicted"/>
<keyword evidence="3" id="KW-1185">Reference proteome</keyword>
<accession>A0A2A9EP84</accession>
<evidence type="ECO:0000313" key="2">
    <source>
        <dbReference type="EMBL" id="PFG40593.1"/>
    </source>
</evidence>
<dbReference type="AlphaFoldDB" id="A0A2A9EP84"/>
<comment type="caution">
    <text evidence="2">The sequence shown here is derived from an EMBL/GenBank/DDBJ whole genome shotgun (WGS) entry which is preliminary data.</text>
</comment>
<dbReference type="Gene3D" id="1.20.1260.10">
    <property type="match status" value="1"/>
</dbReference>
<sequence>MPQTHDDVAETTPARADVVEMVGLHGFVQLAAFARLATDAEHAPDLRAQVTISRMAAGELAALDQLETVARRVGADLYEAMASYSTVLADFDRRTPPGDWWERVVRTYVAYGVLADLQRVLSRAVAPDGRPMLDDVIADSGYEDFVVAMLGPVVAADQQLSARLALWGRRVVGEALGIAQRLLAEHPLLWSFADRQDGARSEGDDAAWLRKQLSGGHARRMGRLGLTA</sequence>
<evidence type="ECO:0000259" key="1">
    <source>
        <dbReference type="Pfam" id="PF13794"/>
    </source>
</evidence>
<feature type="domain" description="Ferritin-like" evidence="1">
    <location>
        <begin position="16"/>
        <end position="189"/>
    </location>
</feature>
<dbReference type="InterPro" id="IPR059125">
    <property type="entry name" value="Ferritin_actino"/>
</dbReference>
<dbReference type="OrthoDB" id="3728083at2"/>